<dbReference type="EMBL" id="BDOR01000004">
    <property type="protein sequence ID" value="GBF01690.1"/>
    <property type="molecule type" value="Genomic_DNA"/>
</dbReference>
<feature type="region of interest" description="Disordered" evidence="1">
    <location>
        <begin position="39"/>
        <end position="60"/>
    </location>
</feature>
<feature type="region of interest" description="Disordered" evidence="1">
    <location>
        <begin position="447"/>
        <end position="476"/>
    </location>
</feature>
<evidence type="ECO:0000313" key="2">
    <source>
        <dbReference type="EMBL" id="AYJ38885.1"/>
    </source>
</evidence>
<proteinExistence type="predicted"/>
<name>A0AAD0X7Y2_9LACO</name>
<protein>
    <submittedName>
        <fullName evidence="2">Phage portal protein</fullName>
    </submittedName>
</protein>
<feature type="compositionally biased region" description="Acidic residues" evidence="1">
    <location>
        <begin position="463"/>
        <end position="476"/>
    </location>
</feature>
<evidence type="ECO:0000256" key="1">
    <source>
        <dbReference type="SAM" id="MobiDB-lite"/>
    </source>
</evidence>
<reference evidence="2 6" key="2">
    <citation type="submission" date="2018-10" db="EMBL/GenBank/DDBJ databases">
        <title>Genome seuquencing of Lactobacillus species.</title>
        <authorList>
            <person name="Baek C."/>
            <person name="Yi H."/>
        </authorList>
    </citation>
    <scope>NUCLEOTIDE SEQUENCE [LARGE SCALE GENOMIC DNA]</scope>
    <source>
        <strain evidence="2 6">DSM 10667</strain>
    </source>
</reference>
<organism evidence="2 6">
    <name type="scientific">Lactiplantibacillus paraplantarum</name>
    <dbReference type="NCBI Taxonomy" id="60520"/>
    <lineage>
        <taxon>Bacteria</taxon>
        <taxon>Bacillati</taxon>
        <taxon>Bacillota</taxon>
        <taxon>Bacilli</taxon>
        <taxon>Lactobacillales</taxon>
        <taxon>Lactobacillaceae</taxon>
        <taxon>Lactiplantibacillus</taxon>
    </lineage>
</organism>
<dbReference type="EMBL" id="CP032744">
    <property type="protein sequence ID" value="AYJ38939.1"/>
    <property type="molecule type" value="Genomic_DNA"/>
</dbReference>
<reference evidence="4 5" key="1">
    <citation type="submission" date="2017-04" db="EMBL/GenBank/DDBJ databases">
        <title>In vitro and in silico characterization of Lactobacillus paraplantarum D2-1, a starter culture for soymilk fermentation.</title>
        <authorList>
            <person name="Endo A."/>
            <person name="Sasaki F."/>
            <person name="Maeno S."/>
            <person name="Kanesaki Y."/>
            <person name="Kubota E."/>
            <person name="Torres G.A."/>
            <person name="Tomita S."/>
            <person name="Nakagawa J."/>
        </authorList>
    </citation>
    <scope>NUCLEOTIDE SEQUENCE [LARGE SCALE GENOMIC DNA]</scope>
    <source>
        <strain evidence="4 5">D2-1</strain>
    </source>
</reference>
<evidence type="ECO:0000313" key="3">
    <source>
        <dbReference type="EMBL" id="AYJ38939.1"/>
    </source>
</evidence>
<dbReference type="AlphaFoldDB" id="A0AAD0X7Y2"/>
<dbReference type="EMBL" id="CP032744">
    <property type="protein sequence ID" value="AYJ38885.1"/>
    <property type="molecule type" value="Genomic_DNA"/>
</dbReference>
<dbReference type="Proteomes" id="UP000236162">
    <property type="component" value="Unassembled WGS sequence"/>
</dbReference>
<dbReference type="Pfam" id="PF05133">
    <property type="entry name" value="SPP1_portal"/>
    <property type="match status" value="1"/>
</dbReference>
<keyword evidence="5" id="KW-1185">Reference proteome</keyword>
<dbReference type="Proteomes" id="UP000277896">
    <property type="component" value="Chromosome"/>
</dbReference>
<evidence type="ECO:0000313" key="5">
    <source>
        <dbReference type="Proteomes" id="UP000236162"/>
    </source>
</evidence>
<dbReference type="RefSeq" id="WP_056988253.1">
    <property type="nucleotide sequence ID" value="NZ_BDOR01000004.1"/>
</dbReference>
<sequence length="476" mass="53384">METKAMIQLLKNTDGRRTRFNRHYSTALRYYHNENDITLRNDGESKTKEEGKEAEDGPLRHADNRVSSNYAQLLIDQEAGYLATVPPAIDVEDDNLNDKIKNTLGDNFNLRLNQLVVDASNAGVGWLHYWIDDDKQFRYGIVPPDQVTPIYSSDLDRKLLAVRRSYKELDPDTGKQFNVHEYWTAKDVTVFKSKLSDYSDLETIDDRFPTYDVSTGDEVGAGAVFDHGFGRVPFIAFPKNKDQRPELLKVKGFIDVFDNVYNGFVNDINDVQQVILVLTNYGGTDLSEFMKTLKQDKAIKMDNLGPSDKSGVDKLTIDIPVEARDNVLNRTDSKIFVDGQGINPTDFKAIGNASGTAIRALYGHLELKASNTEAYFRDALSELVRAIMGWLGVSDADSRPISQTWTRTAIQNSLEQAQVVAQVAQYSSDEAVAKANPIVDDWQEELKNRQDDIVAQDGYGNPDADDQLGGEDDDQT</sequence>
<evidence type="ECO:0000313" key="6">
    <source>
        <dbReference type="Proteomes" id="UP000277896"/>
    </source>
</evidence>
<dbReference type="InterPro" id="IPR021145">
    <property type="entry name" value="Portal_protein_SPP1_Gp6-like"/>
</dbReference>
<evidence type="ECO:0000313" key="4">
    <source>
        <dbReference type="EMBL" id="GBF01690.1"/>
    </source>
</evidence>
<accession>A0AAD0X7Y2</accession>
<gene>
    <name evidence="2" type="ORF">LP667_08670</name>
    <name evidence="3" type="ORF">LP667_08965</name>
    <name evidence="4" type="ORF">LPPLD21_01222</name>
</gene>